<dbReference type="PANTHER" id="PTHR11566:SF215">
    <property type="entry name" value="DYNAMIN GTPASE"/>
    <property type="match status" value="1"/>
</dbReference>
<dbReference type="GO" id="GO:0048312">
    <property type="term" value="P:intracellular distribution of mitochondria"/>
    <property type="evidence" value="ECO:0007669"/>
    <property type="project" value="TreeGrafter"/>
</dbReference>
<gene>
    <name evidence="5" type="ORF">QBC42DRAFT_187940</name>
</gene>
<dbReference type="Gene3D" id="3.40.50.300">
    <property type="entry name" value="P-loop containing nucleotide triphosphate hydrolases"/>
    <property type="match status" value="1"/>
</dbReference>
<feature type="domain" description="Dynamin-type G" evidence="4">
    <location>
        <begin position="27"/>
        <end position="318"/>
    </location>
</feature>
<dbReference type="PRINTS" id="PR00195">
    <property type="entry name" value="DYNAMIN"/>
</dbReference>
<keyword evidence="2" id="KW-0342">GTP-binding</keyword>
<dbReference type="GO" id="GO:0003924">
    <property type="term" value="F:GTPase activity"/>
    <property type="evidence" value="ECO:0007669"/>
    <property type="project" value="InterPro"/>
</dbReference>
<dbReference type="EMBL" id="MU865102">
    <property type="protein sequence ID" value="KAK4457687.1"/>
    <property type="molecule type" value="Genomic_DNA"/>
</dbReference>
<reference evidence="5" key="1">
    <citation type="journal article" date="2023" name="Mol. Phylogenet. Evol.">
        <title>Genome-scale phylogeny and comparative genomics of the fungal order Sordariales.</title>
        <authorList>
            <person name="Hensen N."/>
            <person name="Bonometti L."/>
            <person name="Westerberg I."/>
            <person name="Brannstrom I.O."/>
            <person name="Guillou S."/>
            <person name="Cros-Aarteil S."/>
            <person name="Calhoun S."/>
            <person name="Haridas S."/>
            <person name="Kuo A."/>
            <person name="Mondo S."/>
            <person name="Pangilinan J."/>
            <person name="Riley R."/>
            <person name="LaButti K."/>
            <person name="Andreopoulos B."/>
            <person name="Lipzen A."/>
            <person name="Chen C."/>
            <person name="Yan M."/>
            <person name="Daum C."/>
            <person name="Ng V."/>
            <person name="Clum A."/>
            <person name="Steindorff A."/>
            <person name="Ohm R.A."/>
            <person name="Martin F."/>
            <person name="Silar P."/>
            <person name="Natvig D.O."/>
            <person name="Lalanne C."/>
            <person name="Gautier V."/>
            <person name="Ament-Velasquez S.L."/>
            <person name="Kruys A."/>
            <person name="Hutchinson M.I."/>
            <person name="Powell A.J."/>
            <person name="Barry K."/>
            <person name="Miller A.N."/>
            <person name="Grigoriev I.V."/>
            <person name="Debuchy R."/>
            <person name="Gladieux P."/>
            <person name="Hiltunen Thoren M."/>
            <person name="Johannesson H."/>
        </authorList>
    </citation>
    <scope>NUCLEOTIDE SEQUENCE</scope>
    <source>
        <strain evidence="5">PSN324</strain>
    </source>
</reference>
<accession>A0AAV9HE03</accession>
<dbReference type="GO" id="GO:0016559">
    <property type="term" value="P:peroxisome fission"/>
    <property type="evidence" value="ECO:0007669"/>
    <property type="project" value="TreeGrafter"/>
</dbReference>
<dbReference type="Gene3D" id="1.20.120.1240">
    <property type="entry name" value="Dynamin, middle domain"/>
    <property type="match status" value="1"/>
</dbReference>
<dbReference type="GO" id="GO:0005525">
    <property type="term" value="F:GTP binding"/>
    <property type="evidence" value="ECO:0007669"/>
    <property type="project" value="InterPro"/>
</dbReference>
<dbReference type="InterPro" id="IPR045063">
    <property type="entry name" value="Dynamin_N"/>
</dbReference>
<name>A0AAV9HE03_9PEZI</name>
<dbReference type="SMART" id="SM00053">
    <property type="entry name" value="DYNc"/>
    <property type="match status" value="1"/>
</dbReference>
<dbReference type="GO" id="GO:0000266">
    <property type="term" value="P:mitochondrial fission"/>
    <property type="evidence" value="ECO:0007669"/>
    <property type="project" value="TreeGrafter"/>
</dbReference>
<feature type="domain" description="GED" evidence="3">
    <location>
        <begin position="631"/>
        <end position="717"/>
    </location>
</feature>
<evidence type="ECO:0000259" key="4">
    <source>
        <dbReference type="PROSITE" id="PS51718"/>
    </source>
</evidence>
<evidence type="ECO:0000256" key="2">
    <source>
        <dbReference type="ARBA" id="ARBA00023134"/>
    </source>
</evidence>
<dbReference type="CDD" id="cd08771">
    <property type="entry name" value="DLP_1"/>
    <property type="match status" value="1"/>
</dbReference>
<evidence type="ECO:0000313" key="6">
    <source>
        <dbReference type="Proteomes" id="UP001321749"/>
    </source>
</evidence>
<dbReference type="SUPFAM" id="SSF52540">
    <property type="entry name" value="P-loop containing nucleoside triphosphate hydrolases"/>
    <property type="match status" value="1"/>
</dbReference>
<dbReference type="Pfam" id="PF00350">
    <property type="entry name" value="Dynamin_N"/>
    <property type="match status" value="1"/>
</dbReference>
<dbReference type="GO" id="GO:0005739">
    <property type="term" value="C:mitochondrion"/>
    <property type="evidence" value="ECO:0007669"/>
    <property type="project" value="TreeGrafter"/>
</dbReference>
<evidence type="ECO:0000259" key="3">
    <source>
        <dbReference type="PROSITE" id="PS51388"/>
    </source>
</evidence>
<dbReference type="InterPro" id="IPR022812">
    <property type="entry name" value="Dynamin"/>
</dbReference>
<dbReference type="PROSITE" id="PS51388">
    <property type="entry name" value="GED"/>
    <property type="match status" value="1"/>
</dbReference>
<dbReference type="PANTHER" id="PTHR11566">
    <property type="entry name" value="DYNAMIN"/>
    <property type="match status" value="1"/>
</dbReference>
<evidence type="ECO:0000256" key="1">
    <source>
        <dbReference type="ARBA" id="ARBA00022741"/>
    </source>
</evidence>
<dbReference type="InterPro" id="IPR030381">
    <property type="entry name" value="G_DYNAMIN_dom"/>
</dbReference>
<dbReference type="InterPro" id="IPR001401">
    <property type="entry name" value="Dynamin_GTPase"/>
</dbReference>
<dbReference type="InterPro" id="IPR020850">
    <property type="entry name" value="GED_dom"/>
</dbReference>
<comment type="caution">
    <text evidence="5">The sequence shown here is derived from an EMBL/GenBank/DDBJ whole genome shotgun (WGS) entry which is preliminary data.</text>
</comment>
<dbReference type="AlphaFoldDB" id="A0AAV9HE03"/>
<dbReference type="GO" id="GO:0016020">
    <property type="term" value="C:membrane"/>
    <property type="evidence" value="ECO:0007669"/>
    <property type="project" value="TreeGrafter"/>
</dbReference>
<dbReference type="PROSITE" id="PS51718">
    <property type="entry name" value="G_DYNAMIN_2"/>
    <property type="match status" value="1"/>
</dbReference>
<dbReference type="FunFam" id="3.40.50.300:FF:001425">
    <property type="entry name" value="Dynamin GTPase, putative"/>
    <property type="match status" value="1"/>
</dbReference>
<proteinExistence type="predicted"/>
<protein>
    <submittedName>
        <fullName evidence="5">P-loop containing nucleoside triphosphate hydrolase protein</fullName>
    </submittedName>
</protein>
<dbReference type="GO" id="GO:0008017">
    <property type="term" value="F:microtubule binding"/>
    <property type="evidence" value="ECO:0007669"/>
    <property type="project" value="TreeGrafter"/>
</dbReference>
<keyword evidence="5" id="KW-0378">Hydrolase</keyword>
<dbReference type="InterPro" id="IPR027417">
    <property type="entry name" value="P-loop_NTPase"/>
</dbReference>
<keyword evidence="6" id="KW-1185">Reference proteome</keyword>
<reference evidence="5" key="2">
    <citation type="submission" date="2023-06" db="EMBL/GenBank/DDBJ databases">
        <authorList>
            <consortium name="Lawrence Berkeley National Laboratory"/>
            <person name="Mondo S.J."/>
            <person name="Hensen N."/>
            <person name="Bonometti L."/>
            <person name="Westerberg I."/>
            <person name="Brannstrom I.O."/>
            <person name="Guillou S."/>
            <person name="Cros-Aarteil S."/>
            <person name="Calhoun S."/>
            <person name="Haridas S."/>
            <person name="Kuo A."/>
            <person name="Pangilinan J."/>
            <person name="Riley R."/>
            <person name="Labutti K."/>
            <person name="Andreopoulos B."/>
            <person name="Lipzen A."/>
            <person name="Chen C."/>
            <person name="Yanf M."/>
            <person name="Daum C."/>
            <person name="Ng V."/>
            <person name="Clum A."/>
            <person name="Steindorff A."/>
            <person name="Ohm R."/>
            <person name="Martin F."/>
            <person name="Silar P."/>
            <person name="Natvig D."/>
            <person name="Lalanne C."/>
            <person name="Gautier V."/>
            <person name="Ament-Velasquez S.L."/>
            <person name="Kruys A."/>
            <person name="Hutchinson M.I."/>
            <person name="Powell A.J."/>
            <person name="Barry K."/>
            <person name="Miller A.N."/>
            <person name="Grigoriev I.V."/>
            <person name="Debuchy R."/>
            <person name="Gladieux P."/>
            <person name="Thoren M.H."/>
            <person name="Johannesson H."/>
        </authorList>
    </citation>
    <scope>NUCLEOTIDE SEQUENCE</scope>
    <source>
        <strain evidence="5">PSN324</strain>
    </source>
</reference>
<sequence length="717" mass="81497">MHDSGALMSNDRLFKIDQLRERNIGKYLPLPQLVAVGDQSSGKSSLLESVTGIPFPHGQELCTRYATQITHRRDTNSFISITIIPGPQASADHKNRVEGYHYEVESTAQLQAEFPDILNKVNICMGIRTDKNPDGDKTFTTDVLKIEKCGPDEDYLTVIDVPGIFRTTTDGVTTTKDRDMVKNMVTRYIKDSRTIILAVLPCNVDIATQEILSLAEEYDKTGQRTLGVLTKPDLVKERSAKASVCSLVMGERKTLNLGYYIVRNRGGDDDENDADLEEREDMFQQEPWSRLPQDRVGVKALRERLQDLLGEITDLAFPKIRAELRSMLLETDEALVKLGPPRQTERQQQQYLVGIAGKFQSIVRAALDADYSSNKFFSEDSAERPERRLITLIVNITHWFNSAFRNTSQTFYFKGQSEKPQDDDIKDNQNTLEDVGRLPSYVSGCPHLANIIVTNWSTDDPKTGIVAWIEENYRRSRGVELGTFSPAMLSGVFREQSRKWPTLTQQYLSMAIIAVHDFIALCLQAACGETDADKITTNRIFDGVINELVIRYERAMGQAMHLVELERERKPYTLNHYFNDNVQKSRGIQVKNYASRHAFTEMHGNPNYRQVVAINDLSKAITDKSNAEHIRDEIHENLQAYYQVASKRFIDYVYLQAVDHHLLSGPDSPLRLFSERWVLDLNAAQLAAIAGENRHITTQRQNLKMKADDLREALKIL</sequence>
<dbReference type="GO" id="GO:0006897">
    <property type="term" value="P:endocytosis"/>
    <property type="evidence" value="ECO:0007669"/>
    <property type="project" value="TreeGrafter"/>
</dbReference>
<dbReference type="Proteomes" id="UP001321749">
    <property type="component" value="Unassembled WGS sequence"/>
</dbReference>
<organism evidence="5 6">
    <name type="scientific">Cladorrhinum samala</name>
    <dbReference type="NCBI Taxonomy" id="585594"/>
    <lineage>
        <taxon>Eukaryota</taxon>
        <taxon>Fungi</taxon>
        <taxon>Dikarya</taxon>
        <taxon>Ascomycota</taxon>
        <taxon>Pezizomycotina</taxon>
        <taxon>Sordariomycetes</taxon>
        <taxon>Sordariomycetidae</taxon>
        <taxon>Sordariales</taxon>
        <taxon>Podosporaceae</taxon>
        <taxon>Cladorrhinum</taxon>
    </lineage>
</organism>
<keyword evidence="1" id="KW-0547">Nucleotide-binding</keyword>
<dbReference type="Pfam" id="PF01031">
    <property type="entry name" value="Dynamin_M"/>
    <property type="match status" value="1"/>
</dbReference>
<dbReference type="GO" id="GO:0005874">
    <property type="term" value="C:microtubule"/>
    <property type="evidence" value="ECO:0007669"/>
    <property type="project" value="TreeGrafter"/>
</dbReference>
<evidence type="ECO:0000313" key="5">
    <source>
        <dbReference type="EMBL" id="KAK4457687.1"/>
    </source>
</evidence>
<dbReference type="InterPro" id="IPR000375">
    <property type="entry name" value="Dynamin_stalk"/>
</dbReference>